<evidence type="ECO:0000256" key="2">
    <source>
        <dbReference type="SAM" id="SignalP"/>
    </source>
</evidence>
<organism evidence="3">
    <name type="scientific">Kitasatospora sp. CMC57</name>
    <dbReference type="NCBI Taxonomy" id="3231513"/>
    <lineage>
        <taxon>Bacteria</taxon>
        <taxon>Bacillati</taxon>
        <taxon>Actinomycetota</taxon>
        <taxon>Actinomycetes</taxon>
        <taxon>Kitasatosporales</taxon>
        <taxon>Streptomycetaceae</taxon>
        <taxon>Kitasatospora</taxon>
    </lineage>
</organism>
<accession>A0AB33JUA8</accession>
<protein>
    <recommendedName>
        <fullName evidence="4">Secreted protein</fullName>
    </recommendedName>
</protein>
<dbReference type="EMBL" id="AP035881">
    <property type="protein sequence ID" value="BFP45008.1"/>
    <property type="molecule type" value="Genomic_DNA"/>
</dbReference>
<sequence length="455" mass="48904">MRPSTPLRSSLRAAAALAVAAAVLFSAHTATSRGKPEPVPAPASCFWSDAWLADNPGYNFAYLDTSATYWSAQYTLPAGAKLSLEGRFAHARYQSLNSYDTANGAPVDALNDLQTPPVDGSLNPYQSGASRAVPDKRRAYTAHISPDPAPADPTTRQPGTLYAGQPGQAPTSGPSKQLVIYRVYVPDNGRDLTGGTGLPEPVLTLADGTRLTGNDVCGVLNSVPGPPPLRTLPKDAYLAARDQPGKPTGFPATARPTWRAPYTTAWTLACDFHDRCLPNPPRTVGQYSNIDNAYVYTYANRALGPVLVLHGKVPTTPKTRTRQGVVREEQLRYWSLCAYEKWSTKVDGKQSCVDDEQLITDHDGNYTVVMSRPEDRPASATARNGVSWIAWPTNGDGAGHVDDALLTLRNMLPGDGFHQTAQETRVSGDEAAVMGPYLPTGFYTTTAGFRPDQLG</sequence>
<feature type="signal peptide" evidence="2">
    <location>
        <begin position="1"/>
        <end position="29"/>
    </location>
</feature>
<dbReference type="AlphaFoldDB" id="A0AB33JUA8"/>
<evidence type="ECO:0000313" key="3">
    <source>
        <dbReference type="EMBL" id="BFP45008.1"/>
    </source>
</evidence>
<dbReference type="RefSeq" id="WP_407987563.1">
    <property type="nucleotide sequence ID" value="NZ_AP035881.2"/>
</dbReference>
<feature type="chain" id="PRO_5044281490" description="Secreted protein" evidence="2">
    <location>
        <begin position="30"/>
        <end position="455"/>
    </location>
</feature>
<proteinExistence type="predicted"/>
<evidence type="ECO:0000256" key="1">
    <source>
        <dbReference type="SAM" id="MobiDB-lite"/>
    </source>
</evidence>
<feature type="region of interest" description="Disordered" evidence="1">
    <location>
        <begin position="142"/>
        <end position="174"/>
    </location>
</feature>
<name>A0AB33JUA8_9ACTN</name>
<reference evidence="3" key="1">
    <citation type="submission" date="2024-07" db="EMBL/GenBank/DDBJ databases">
        <title>Complete genome sequences of cellulolytic bacteria, Kitasatospora sp. CMC57 and Streptomyces sp. CMC78, isolated from Japanese agricultural soil.</title>
        <authorList>
            <person name="Hashimoto T."/>
            <person name="Ito M."/>
            <person name="Iwamoto M."/>
            <person name="Fukahori D."/>
            <person name="Shoda T."/>
            <person name="Sakoda M."/>
            <person name="Morohoshi T."/>
            <person name="Mitsuboshi M."/>
            <person name="Nishizawa T."/>
        </authorList>
    </citation>
    <scope>NUCLEOTIDE SEQUENCE</scope>
    <source>
        <strain evidence="3">CMC57</strain>
    </source>
</reference>
<keyword evidence="2" id="KW-0732">Signal</keyword>
<evidence type="ECO:0008006" key="4">
    <source>
        <dbReference type="Google" id="ProtNLM"/>
    </source>
</evidence>
<gene>
    <name evidence="3" type="ORF">KCMC57_13760</name>
</gene>